<feature type="region of interest" description="Disordered" evidence="1">
    <location>
        <begin position="1"/>
        <end position="28"/>
    </location>
</feature>
<evidence type="ECO:0000256" key="1">
    <source>
        <dbReference type="SAM" id="MobiDB-lite"/>
    </source>
</evidence>
<accession>A0A9P8P5P6</accession>
<evidence type="ECO:0000313" key="3">
    <source>
        <dbReference type="Proteomes" id="UP000769157"/>
    </source>
</evidence>
<sequence>MGIRGPVYDLTDTVTKSESKSNSAPNSSCKRKQTAYQFVLGWDSAEFVVKVPDTNQYPEWWHQERNQNKYQRSA</sequence>
<dbReference type="RefSeq" id="XP_046060631.1">
    <property type="nucleotide sequence ID" value="XM_046204604.1"/>
</dbReference>
<reference evidence="2" key="1">
    <citation type="journal article" date="2021" name="Open Biol.">
        <title>Shared evolutionary footprints suggest mitochondrial oxidative damage underlies multiple complex I losses in fungi.</title>
        <authorList>
            <person name="Schikora-Tamarit M.A."/>
            <person name="Marcet-Houben M."/>
            <person name="Nosek J."/>
            <person name="Gabaldon T."/>
        </authorList>
    </citation>
    <scope>NUCLEOTIDE SEQUENCE</scope>
    <source>
        <strain evidence="2">CBS6075</strain>
    </source>
</reference>
<reference evidence="2" key="2">
    <citation type="submission" date="2021-01" db="EMBL/GenBank/DDBJ databases">
        <authorList>
            <person name="Schikora-Tamarit M.A."/>
        </authorList>
    </citation>
    <scope>NUCLEOTIDE SEQUENCE</scope>
    <source>
        <strain evidence="2">CBS6075</strain>
    </source>
</reference>
<protein>
    <submittedName>
        <fullName evidence="2">Uncharacterized protein</fullName>
    </submittedName>
</protein>
<dbReference type="AlphaFoldDB" id="A0A9P8P5P6"/>
<evidence type="ECO:0000313" key="2">
    <source>
        <dbReference type="EMBL" id="KAH3665427.1"/>
    </source>
</evidence>
<dbReference type="GeneID" id="70235576"/>
<name>A0A9P8P5P6_9ASCO</name>
<organism evidence="2 3">
    <name type="scientific">Ogataea philodendri</name>
    <dbReference type="NCBI Taxonomy" id="1378263"/>
    <lineage>
        <taxon>Eukaryota</taxon>
        <taxon>Fungi</taxon>
        <taxon>Dikarya</taxon>
        <taxon>Ascomycota</taxon>
        <taxon>Saccharomycotina</taxon>
        <taxon>Pichiomycetes</taxon>
        <taxon>Pichiales</taxon>
        <taxon>Pichiaceae</taxon>
        <taxon>Ogataea</taxon>
    </lineage>
</organism>
<keyword evidence="3" id="KW-1185">Reference proteome</keyword>
<gene>
    <name evidence="2" type="ORF">OGAPHI_003611</name>
</gene>
<comment type="caution">
    <text evidence="2">The sequence shown here is derived from an EMBL/GenBank/DDBJ whole genome shotgun (WGS) entry which is preliminary data.</text>
</comment>
<dbReference type="Proteomes" id="UP000769157">
    <property type="component" value="Unassembled WGS sequence"/>
</dbReference>
<proteinExistence type="predicted"/>
<dbReference type="EMBL" id="JAEUBE010000295">
    <property type="protein sequence ID" value="KAH3665427.1"/>
    <property type="molecule type" value="Genomic_DNA"/>
</dbReference>